<dbReference type="Proteomes" id="UP000678276">
    <property type="component" value="Unassembled WGS sequence"/>
</dbReference>
<gene>
    <name evidence="3" type="ORF">J6595_13880</name>
</gene>
<dbReference type="EMBL" id="JAGJCF010000009">
    <property type="protein sequence ID" value="MBP0616674.1"/>
    <property type="molecule type" value="Genomic_DNA"/>
</dbReference>
<dbReference type="SUPFAM" id="SSF53448">
    <property type="entry name" value="Nucleotide-diphospho-sugar transferases"/>
    <property type="match status" value="1"/>
</dbReference>
<dbReference type="Pfam" id="PF00535">
    <property type="entry name" value="Glycos_transf_2"/>
    <property type="match status" value="1"/>
</dbReference>
<dbReference type="PANTHER" id="PTHR43685:SF2">
    <property type="entry name" value="GLYCOSYLTRANSFERASE 2-LIKE DOMAIN-CONTAINING PROTEIN"/>
    <property type="match status" value="1"/>
</dbReference>
<evidence type="ECO:0000259" key="2">
    <source>
        <dbReference type="Pfam" id="PF00535"/>
    </source>
</evidence>
<sequence>MKTPAAKAKPKPAAPVGGGHLAAAKPAPAKPNGTGAAPAAQSRRQVFESRVIEDLASPPLSSFIRSVPAPRARKDQMKLRMATIASASFNRSLSTAVECEKLRPKDWRQQLEQSRPTILICESSWDYLAPKWRDIIVDPSHVSRNLSEEFTELLQHCRANGIRTVFVFTVNEEHFPAFTQTASQFERVYASTATDVKKLLSFGITAGVLPPAIAPSLTNPLRRDMNGHLEITRDFGILCDSFYDILYNSGKGEEALSAIVEPALDYLFWISESKYKIRNNNARLNRELRRRFIGCFEDKERAFLLKYSKIFFALTPSEQPLLISSMRSLMESMASKSAVMTNFHSQLPPELAPLAVAVNDRDDSRQSLARLSTDHELRRRMTHLAYREVMTNHTYDVRIRQIASDLGLDIPEPEQPLVSVVVPTMRPELVPFALECYRSQDYENKELIIVVNRDGCMPSDIYPMLRESDNARVLKVPNEQAIGACMNVGIGHSNGQYWAKMDDDDYYGPRYLSDTMLNRNFTDFDIVGKSQHFVYIEDYDKLYLHKKDWAAHSLNHFVAGGTFVVRKTPDPEMMFDEKVRGYADIDFLLRNLDNGRTVVSGDPFNFILIRRADKTSHTWTIDSSEIALSAPICEGFGLDRVSI</sequence>
<protein>
    <submittedName>
        <fullName evidence="3">Glycosyltransferase</fullName>
        <ecNumber evidence="3">2.4.-.-</ecNumber>
    </submittedName>
</protein>
<dbReference type="CDD" id="cd00761">
    <property type="entry name" value="Glyco_tranf_GTA_type"/>
    <property type="match status" value="1"/>
</dbReference>
<keyword evidence="3" id="KW-0808">Transferase</keyword>
<feature type="compositionally biased region" description="Low complexity" evidence="1">
    <location>
        <begin position="21"/>
        <end position="40"/>
    </location>
</feature>
<proteinExistence type="predicted"/>
<keyword evidence="4" id="KW-1185">Reference proteome</keyword>
<evidence type="ECO:0000313" key="4">
    <source>
        <dbReference type="Proteomes" id="UP000678276"/>
    </source>
</evidence>
<dbReference type="InterPro" id="IPR001173">
    <property type="entry name" value="Glyco_trans_2-like"/>
</dbReference>
<reference evidence="3 4" key="1">
    <citation type="submission" date="2021-04" db="EMBL/GenBank/DDBJ databases">
        <title>Whole genome sequence of Jiella sp. KSK16Y-1.</title>
        <authorList>
            <person name="Tuo L."/>
        </authorList>
    </citation>
    <scope>NUCLEOTIDE SEQUENCE [LARGE SCALE GENOMIC DNA]</scope>
    <source>
        <strain evidence="3 4">KSK16Y-1</strain>
    </source>
</reference>
<dbReference type="Gene3D" id="3.90.550.10">
    <property type="entry name" value="Spore Coat Polysaccharide Biosynthesis Protein SpsA, Chain A"/>
    <property type="match status" value="1"/>
</dbReference>
<dbReference type="EC" id="2.4.-.-" evidence="3"/>
<dbReference type="PANTHER" id="PTHR43685">
    <property type="entry name" value="GLYCOSYLTRANSFERASE"/>
    <property type="match status" value="1"/>
</dbReference>
<feature type="region of interest" description="Disordered" evidence="1">
    <location>
        <begin position="1"/>
        <end position="42"/>
    </location>
</feature>
<comment type="caution">
    <text evidence="3">The sequence shown here is derived from an EMBL/GenBank/DDBJ whole genome shotgun (WGS) entry which is preliminary data.</text>
</comment>
<dbReference type="InterPro" id="IPR050834">
    <property type="entry name" value="Glycosyltransf_2"/>
</dbReference>
<feature type="domain" description="Glycosyltransferase 2-like" evidence="2">
    <location>
        <begin position="419"/>
        <end position="529"/>
    </location>
</feature>
<name>A0ABS4BIT4_9HYPH</name>
<dbReference type="RefSeq" id="WP_209595155.1">
    <property type="nucleotide sequence ID" value="NZ_JAGJCF010000009.1"/>
</dbReference>
<evidence type="ECO:0000256" key="1">
    <source>
        <dbReference type="SAM" id="MobiDB-lite"/>
    </source>
</evidence>
<keyword evidence="3" id="KW-0328">Glycosyltransferase</keyword>
<dbReference type="GO" id="GO:0016757">
    <property type="term" value="F:glycosyltransferase activity"/>
    <property type="evidence" value="ECO:0007669"/>
    <property type="project" value="UniProtKB-KW"/>
</dbReference>
<evidence type="ECO:0000313" key="3">
    <source>
        <dbReference type="EMBL" id="MBP0616674.1"/>
    </source>
</evidence>
<organism evidence="3 4">
    <name type="scientific">Jiella mangrovi</name>
    <dbReference type="NCBI Taxonomy" id="2821407"/>
    <lineage>
        <taxon>Bacteria</taxon>
        <taxon>Pseudomonadati</taxon>
        <taxon>Pseudomonadota</taxon>
        <taxon>Alphaproteobacteria</taxon>
        <taxon>Hyphomicrobiales</taxon>
        <taxon>Aurantimonadaceae</taxon>
        <taxon>Jiella</taxon>
    </lineage>
</organism>
<dbReference type="InterPro" id="IPR029044">
    <property type="entry name" value="Nucleotide-diphossugar_trans"/>
</dbReference>
<accession>A0ABS4BIT4</accession>